<name>A0ABT8IIZ3_9BACL</name>
<dbReference type="InterPro" id="IPR050194">
    <property type="entry name" value="Glycosyltransferase_grp1"/>
</dbReference>
<comment type="caution">
    <text evidence="4">The sequence shown here is derived from an EMBL/GenBank/DDBJ whole genome shotgun (WGS) entry which is preliminary data.</text>
</comment>
<dbReference type="Pfam" id="PF00534">
    <property type="entry name" value="Glycos_transf_1"/>
    <property type="match status" value="1"/>
</dbReference>
<keyword evidence="5" id="KW-1185">Reference proteome</keyword>
<dbReference type="PANTHER" id="PTHR45947">
    <property type="entry name" value="SULFOQUINOVOSYL TRANSFERASE SQD2"/>
    <property type="match status" value="1"/>
</dbReference>
<reference evidence="4" key="1">
    <citation type="submission" date="2022-08" db="EMBL/GenBank/DDBJ databases">
        <title>Polycladomyces zharkentsis sp. nov., a novel thermophilic CMC and starch-degrading bacterium isolated from a geothermal spring in Kazakhstan.</title>
        <authorList>
            <person name="Mashzhan A."/>
            <person name="Kistaubaeva A."/>
            <person name="Javier-Lopez R."/>
            <person name="Birkeland N.-K."/>
        </authorList>
    </citation>
    <scope>NUCLEOTIDE SEQUENCE</scope>
    <source>
        <strain evidence="4">KSR 13</strain>
    </source>
</reference>
<evidence type="ECO:0000313" key="4">
    <source>
        <dbReference type="EMBL" id="MDN4592751.1"/>
    </source>
</evidence>
<dbReference type="Gene3D" id="3.40.50.2000">
    <property type="entry name" value="Glycogen Phosphorylase B"/>
    <property type="match status" value="2"/>
</dbReference>
<protein>
    <submittedName>
        <fullName evidence="4">Glycosyltransferase family 4 protein</fullName>
    </submittedName>
</protein>
<sequence length="403" mass="45701">MRLKVLVISHMYPNPANPMSGIFVHNQVKALVAAGVECRVVSPIPRFPLYPKWKAYREFPKRTVMDGIIIDYVPTWMFPGGFFFGAYGMLYYWSLSRHLTALRREFPFDLIHCHTIYPDGHAGGKLKSLFGVPVVSTIHGSDIRLYPKRSRWVYRNTEEALRLSDHIIAVSDRLRKEALQMVAGIEAVTIYNGFDPSRFYPRNQKEVRQQLGLDEQHKIALFVGNFYPVKGLSYLLTAFAQLVEKDPSVRLVMVGDGPLKSQLQRQCSEAGIRDYVLFQGRRPHDEIPLWINAADVVVLSSLSEGLPSILLESMGCGKPFVATDVGGIAEILQHRKTGFLVKPENADELARYLSILLIEEEGLAHDMGERAYTLSGSLTWKENAERVKRLYEQMLNQQVDTSS</sequence>
<dbReference type="PANTHER" id="PTHR45947:SF15">
    <property type="entry name" value="TEICHURONIC ACID BIOSYNTHESIS GLYCOSYLTRANSFERASE TUAC-RELATED"/>
    <property type="match status" value="1"/>
</dbReference>
<evidence type="ECO:0000259" key="3">
    <source>
        <dbReference type="Pfam" id="PF13439"/>
    </source>
</evidence>
<accession>A0ABT8IIZ3</accession>
<dbReference type="Proteomes" id="UP001174196">
    <property type="component" value="Unassembled WGS sequence"/>
</dbReference>
<dbReference type="SUPFAM" id="SSF53756">
    <property type="entry name" value="UDP-Glycosyltransferase/glycogen phosphorylase"/>
    <property type="match status" value="1"/>
</dbReference>
<dbReference type="InterPro" id="IPR001296">
    <property type="entry name" value="Glyco_trans_1"/>
</dbReference>
<dbReference type="Pfam" id="PF13439">
    <property type="entry name" value="Glyco_transf_4"/>
    <property type="match status" value="1"/>
</dbReference>
<keyword evidence="1" id="KW-0812">Transmembrane</keyword>
<keyword evidence="1" id="KW-0472">Membrane</keyword>
<feature type="domain" description="Glycosyltransferase subfamily 4-like N-terminal" evidence="3">
    <location>
        <begin position="22"/>
        <end position="198"/>
    </location>
</feature>
<evidence type="ECO:0000313" key="5">
    <source>
        <dbReference type="Proteomes" id="UP001174196"/>
    </source>
</evidence>
<keyword evidence="1" id="KW-1133">Transmembrane helix</keyword>
<organism evidence="4 5">
    <name type="scientific">Polycladomyces subterraneus</name>
    <dbReference type="NCBI Taxonomy" id="1016997"/>
    <lineage>
        <taxon>Bacteria</taxon>
        <taxon>Bacillati</taxon>
        <taxon>Bacillota</taxon>
        <taxon>Bacilli</taxon>
        <taxon>Bacillales</taxon>
        <taxon>Thermoactinomycetaceae</taxon>
        <taxon>Polycladomyces</taxon>
    </lineage>
</organism>
<evidence type="ECO:0000259" key="2">
    <source>
        <dbReference type="Pfam" id="PF00534"/>
    </source>
</evidence>
<proteinExistence type="predicted"/>
<dbReference type="InterPro" id="IPR028098">
    <property type="entry name" value="Glyco_trans_4-like_N"/>
</dbReference>
<dbReference type="RefSeq" id="WP_301237472.1">
    <property type="nucleotide sequence ID" value="NZ_JANRHH010000013.1"/>
</dbReference>
<feature type="domain" description="Glycosyl transferase family 1" evidence="2">
    <location>
        <begin position="204"/>
        <end position="372"/>
    </location>
</feature>
<evidence type="ECO:0000256" key="1">
    <source>
        <dbReference type="SAM" id="Phobius"/>
    </source>
</evidence>
<dbReference type="EMBL" id="JANRHH010000013">
    <property type="protein sequence ID" value="MDN4592751.1"/>
    <property type="molecule type" value="Genomic_DNA"/>
</dbReference>
<feature type="transmembrane region" description="Helical" evidence="1">
    <location>
        <begin position="76"/>
        <end position="95"/>
    </location>
</feature>
<gene>
    <name evidence="4" type="ORF">NWF35_02255</name>
</gene>
<dbReference type="CDD" id="cd03798">
    <property type="entry name" value="GT4_WlbH-like"/>
    <property type="match status" value="1"/>
</dbReference>